<dbReference type="InterPro" id="IPR002182">
    <property type="entry name" value="NB-ARC"/>
</dbReference>
<evidence type="ECO:0000313" key="3">
    <source>
        <dbReference type="Proteomes" id="UP000030711"/>
    </source>
</evidence>
<dbReference type="EMBL" id="MU851322">
    <property type="protein sequence ID" value="KAK2631070.1"/>
    <property type="molecule type" value="Genomic_DNA"/>
</dbReference>
<reference evidence="2 3" key="1">
    <citation type="journal article" date="2014" name="Nature">
        <title>The genome of Eucalyptus grandis.</title>
        <authorList>
            <person name="Myburg A.A."/>
            <person name="Grattapaglia D."/>
            <person name="Tuskan G.A."/>
            <person name="Hellsten U."/>
            <person name="Hayes R.D."/>
            <person name="Grimwood J."/>
            <person name="Jenkins J."/>
            <person name="Lindquist E."/>
            <person name="Tice H."/>
            <person name="Bauer D."/>
            <person name="Goodstein D.M."/>
            <person name="Dubchak I."/>
            <person name="Poliakov A."/>
            <person name="Mizrachi E."/>
            <person name="Kullan A.R."/>
            <person name="Hussey S.G."/>
            <person name="Pinard D."/>
            <person name="van der Merwe K."/>
            <person name="Singh P."/>
            <person name="van Jaarsveld I."/>
            <person name="Silva-Junior O.B."/>
            <person name="Togawa R.C."/>
            <person name="Pappas M.R."/>
            <person name="Faria D.A."/>
            <person name="Sansaloni C.P."/>
            <person name="Petroli C.D."/>
            <person name="Yang X."/>
            <person name="Ranjan P."/>
            <person name="Tschaplinski T.J."/>
            <person name="Ye C.Y."/>
            <person name="Li T."/>
            <person name="Sterck L."/>
            <person name="Vanneste K."/>
            <person name="Murat F."/>
            <person name="Soler M."/>
            <person name="Clemente H.S."/>
            <person name="Saidi N."/>
            <person name="Cassan-Wang H."/>
            <person name="Dunand C."/>
            <person name="Hefer C.A."/>
            <person name="Bornberg-Bauer E."/>
            <person name="Kersting A.R."/>
            <person name="Vining K."/>
            <person name="Amarasinghe V."/>
            <person name="Ranik M."/>
            <person name="Naithani S."/>
            <person name="Elser J."/>
            <person name="Boyd A.E."/>
            <person name="Liston A."/>
            <person name="Spatafora J.W."/>
            <person name="Dharmwardhana P."/>
            <person name="Raja R."/>
            <person name="Sullivan C."/>
            <person name="Romanel E."/>
            <person name="Alves-Ferreira M."/>
            <person name="Kulheim C."/>
            <person name="Foley W."/>
            <person name="Carocha V."/>
            <person name="Paiva J."/>
            <person name="Kudrna D."/>
            <person name="Brommonschenkel S.H."/>
            <person name="Pasquali G."/>
            <person name="Byrne M."/>
            <person name="Rigault P."/>
            <person name="Tibbits J."/>
            <person name="Spokevicius A."/>
            <person name="Jones R.C."/>
            <person name="Steane D.A."/>
            <person name="Vaillancourt R.E."/>
            <person name="Potts B.M."/>
            <person name="Joubert F."/>
            <person name="Barry K."/>
            <person name="Pappas G.J."/>
            <person name="Strauss S.H."/>
            <person name="Jaiswal P."/>
            <person name="Grima-Pettenati J."/>
            <person name="Salse J."/>
            <person name="Van de Peer Y."/>
            <person name="Rokhsar D.S."/>
            <person name="Schmutz J."/>
        </authorList>
    </citation>
    <scope>NUCLEOTIDE SEQUENCE [LARGE SCALE GENOMIC DNA]</scope>
    <source>
        <strain evidence="3">cv. BRASUZ1</strain>
        <tissue evidence="2">Leaf extractions</tissue>
    </source>
</reference>
<dbReference type="AlphaFoldDB" id="A0AAD9T7G8"/>
<evidence type="ECO:0000259" key="1">
    <source>
        <dbReference type="Pfam" id="PF00931"/>
    </source>
</evidence>
<keyword evidence="3" id="KW-1185">Reference proteome</keyword>
<dbReference type="InterPro" id="IPR027417">
    <property type="entry name" value="P-loop_NTPase"/>
</dbReference>
<protein>
    <recommendedName>
        <fullName evidence="1">NB-ARC domain-containing protein</fullName>
    </recommendedName>
</protein>
<dbReference type="Proteomes" id="UP000030711">
    <property type="component" value="Unassembled WGS sequence"/>
</dbReference>
<dbReference type="GO" id="GO:0043531">
    <property type="term" value="F:ADP binding"/>
    <property type="evidence" value="ECO:0007669"/>
    <property type="project" value="InterPro"/>
</dbReference>
<dbReference type="PRINTS" id="PR00364">
    <property type="entry name" value="DISEASERSIST"/>
</dbReference>
<dbReference type="Pfam" id="PF00931">
    <property type="entry name" value="NB-ARC"/>
    <property type="match status" value="1"/>
</dbReference>
<name>A0AAD9T7G8_EUCGR</name>
<gene>
    <name evidence="2" type="ORF">EUGRSUZ_L03455</name>
</gene>
<accession>A0AAD9T7G8</accession>
<sequence>MQSREVSGPIPLQADSVKGFAIEMELLESLCKKPSSDKFKAIGVVGKGGIGKTTLCQLFFSNAQKTKELFPRIWVSLCRQPTKNSKKKADIVKAVLFQLGVEEEVSDIEDKYTADHKLSALVALLHKHLWGKKYLIVLDGICDAGICNEDDEWYSNLGSNLSNRC</sequence>
<feature type="domain" description="NB-ARC" evidence="1">
    <location>
        <begin position="27"/>
        <end position="144"/>
    </location>
</feature>
<dbReference type="Gene3D" id="3.40.50.300">
    <property type="entry name" value="P-loop containing nucleotide triphosphate hydrolases"/>
    <property type="match status" value="1"/>
</dbReference>
<proteinExistence type="predicted"/>
<comment type="caution">
    <text evidence="2">The sequence shown here is derived from an EMBL/GenBank/DDBJ whole genome shotgun (WGS) entry which is preliminary data.</text>
</comment>
<organism evidence="2 3">
    <name type="scientific">Eucalyptus grandis</name>
    <name type="common">Flooded gum</name>
    <dbReference type="NCBI Taxonomy" id="71139"/>
    <lineage>
        <taxon>Eukaryota</taxon>
        <taxon>Viridiplantae</taxon>
        <taxon>Streptophyta</taxon>
        <taxon>Embryophyta</taxon>
        <taxon>Tracheophyta</taxon>
        <taxon>Spermatophyta</taxon>
        <taxon>Magnoliopsida</taxon>
        <taxon>eudicotyledons</taxon>
        <taxon>Gunneridae</taxon>
        <taxon>Pentapetalae</taxon>
        <taxon>rosids</taxon>
        <taxon>malvids</taxon>
        <taxon>Myrtales</taxon>
        <taxon>Myrtaceae</taxon>
        <taxon>Myrtoideae</taxon>
        <taxon>Eucalypteae</taxon>
        <taxon>Eucalyptus</taxon>
    </lineage>
</organism>
<evidence type="ECO:0000313" key="2">
    <source>
        <dbReference type="EMBL" id="KAK2631070.1"/>
    </source>
</evidence>
<dbReference type="SUPFAM" id="SSF52540">
    <property type="entry name" value="P-loop containing nucleoside triphosphate hydrolases"/>
    <property type="match status" value="1"/>
</dbReference>